<sequence>MPIITDFRTTDRIFGPGFYMYKMWEKVVAPMGLHLVMHVNYSPVIVQMRQLEYRIQIITGCWGWRTVDCLDVVHRHSFTDMGKKIVDNLNIPMNCKVFGIFQIIESSETYHLPSRAHAEIMTHRCNPVKSTIEMINGDAVAGINTTNNRAFVVITATVKSLTRYTMLKQLQFLVL</sequence>
<proteinExistence type="predicted"/>
<protein>
    <submittedName>
        <fullName evidence="1">Uncharacterized protein</fullName>
    </submittedName>
</protein>
<gene>
    <name evidence="1" type="ORF">SARC_06944</name>
</gene>
<dbReference type="AlphaFoldDB" id="A0A0L0FV22"/>
<keyword evidence="2" id="KW-1185">Reference proteome</keyword>
<accession>A0A0L0FV22</accession>
<evidence type="ECO:0000313" key="1">
    <source>
        <dbReference type="EMBL" id="KNC80695.1"/>
    </source>
</evidence>
<dbReference type="EMBL" id="KQ242118">
    <property type="protein sequence ID" value="KNC80695.1"/>
    <property type="molecule type" value="Genomic_DNA"/>
</dbReference>
<reference evidence="1 2" key="1">
    <citation type="submission" date="2011-02" db="EMBL/GenBank/DDBJ databases">
        <title>The Genome Sequence of Sphaeroforma arctica JP610.</title>
        <authorList>
            <consortium name="The Broad Institute Genome Sequencing Platform"/>
            <person name="Russ C."/>
            <person name="Cuomo C."/>
            <person name="Young S.K."/>
            <person name="Zeng Q."/>
            <person name="Gargeya S."/>
            <person name="Alvarado L."/>
            <person name="Berlin A."/>
            <person name="Chapman S.B."/>
            <person name="Chen Z."/>
            <person name="Freedman E."/>
            <person name="Gellesch M."/>
            <person name="Goldberg J."/>
            <person name="Griggs A."/>
            <person name="Gujja S."/>
            <person name="Heilman E."/>
            <person name="Heiman D."/>
            <person name="Howarth C."/>
            <person name="Mehta T."/>
            <person name="Neiman D."/>
            <person name="Pearson M."/>
            <person name="Roberts A."/>
            <person name="Saif S."/>
            <person name="Shea T."/>
            <person name="Shenoy N."/>
            <person name="Sisk P."/>
            <person name="Stolte C."/>
            <person name="Sykes S."/>
            <person name="White J."/>
            <person name="Yandava C."/>
            <person name="Burger G."/>
            <person name="Gray M.W."/>
            <person name="Holland P.W.H."/>
            <person name="King N."/>
            <person name="Lang F.B.F."/>
            <person name="Roger A.J."/>
            <person name="Ruiz-Trillo I."/>
            <person name="Haas B."/>
            <person name="Nusbaum C."/>
            <person name="Birren B."/>
        </authorList>
    </citation>
    <scope>NUCLEOTIDE SEQUENCE [LARGE SCALE GENOMIC DNA]</scope>
    <source>
        <strain evidence="1 2">JP610</strain>
    </source>
</reference>
<dbReference type="RefSeq" id="XP_014154597.1">
    <property type="nucleotide sequence ID" value="XM_014299122.1"/>
</dbReference>
<dbReference type="Proteomes" id="UP000054560">
    <property type="component" value="Unassembled WGS sequence"/>
</dbReference>
<dbReference type="GeneID" id="25907448"/>
<evidence type="ECO:0000313" key="2">
    <source>
        <dbReference type="Proteomes" id="UP000054560"/>
    </source>
</evidence>
<name>A0A0L0FV22_9EUKA</name>
<organism evidence="1 2">
    <name type="scientific">Sphaeroforma arctica JP610</name>
    <dbReference type="NCBI Taxonomy" id="667725"/>
    <lineage>
        <taxon>Eukaryota</taxon>
        <taxon>Ichthyosporea</taxon>
        <taxon>Ichthyophonida</taxon>
        <taxon>Sphaeroforma</taxon>
    </lineage>
</organism>